<sequence>MITTADGWPATGARSVTAHIRAVAEAVAAQVSARTVGGERVRTETLPLAAAAGRVLAADVTATGDLPGFDNSQMDGFAVCAADTPATLPLAPMIPAGHWPDPLPDAHAAPIMTGAPIPAGADAVIPIEDTDATSFDAAVTAGQITVPEVSAGTFVRPTGSDARTGDLLLAAGTRLTVPGLGTIAALGQTEVAVHARPRAVIYTGGDEVSAPGTTPLRPGALYDANLTMLAAWLDRNGVTVAASRLISDTVADFAAVLEADVAAHAPDLIITSGGISAGRYEVIRQALESCAAFGSVTMQPGGPQGLGTHTSGAVIICFPGNPVSTWVSAEMFLRPALAAGYRCTSAHRWQPAALTEDVTPLARREQIRRGTWHTDDTGHVTAAAFSGTSSHLLAGAAQATALIRIPAGDETVPAGSTVQILPLEEAHSE</sequence>
<organism evidence="9 10">
    <name type="scientific">Brevibacterium luteolum</name>
    <dbReference type="NCBI Taxonomy" id="199591"/>
    <lineage>
        <taxon>Bacteria</taxon>
        <taxon>Bacillati</taxon>
        <taxon>Actinomycetota</taxon>
        <taxon>Actinomycetes</taxon>
        <taxon>Micrococcales</taxon>
        <taxon>Brevibacteriaceae</taxon>
        <taxon>Brevibacterium</taxon>
    </lineage>
</organism>
<comment type="catalytic activity">
    <reaction evidence="6">
        <text>adenylyl-molybdopterin + molybdate = Mo-molybdopterin + AMP + H(+)</text>
        <dbReference type="Rhea" id="RHEA:35047"/>
        <dbReference type="ChEBI" id="CHEBI:15378"/>
        <dbReference type="ChEBI" id="CHEBI:36264"/>
        <dbReference type="ChEBI" id="CHEBI:62727"/>
        <dbReference type="ChEBI" id="CHEBI:71302"/>
        <dbReference type="ChEBI" id="CHEBI:456215"/>
        <dbReference type="EC" id="2.10.1.1"/>
    </reaction>
</comment>
<gene>
    <name evidence="9" type="ORF">CJ198_08975</name>
</gene>
<keyword evidence="5 7" id="KW-0501">Molybdenum cofactor biosynthesis</keyword>
<dbReference type="Gene3D" id="2.170.190.11">
    <property type="entry name" value="Molybdopterin biosynthesis moea protein, domain 3"/>
    <property type="match status" value="1"/>
</dbReference>
<dbReference type="EMBL" id="PNFZ01000004">
    <property type="protein sequence ID" value="PMB97940.1"/>
    <property type="molecule type" value="Genomic_DNA"/>
</dbReference>
<dbReference type="SUPFAM" id="SSF63867">
    <property type="entry name" value="MoeA C-terminal domain-like"/>
    <property type="match status" value="1"/>
</dbReference>
<keyword evidence="10" id="KW-1185">Reference proteome</keyword>
<dbReference type="SUPFAM" id="SSF63882">
    <property type="entry name" value="MoeA N-terminal region -like"/>
    <property type="match status" value="1"/>
</dbReference>
<dbReference type="RefSeq" id="WP_102162284.1">
    <property type="nucleotide sequence ID" value="NZ_PNFZ01000004.1"/>
</dbReference>
<dbReference type="InterPro" id="IPR038987">
    <property type="entry name" value="MoeA-like"/>
</dbReference>
<dbReference type="GO" id="GO:0061599">
    <property type="term" value="F:molybdopterin molybdotransferase activity"/>
    <property type="evidence" value="ECO:0007669"/>
    <property type="project" value="UniProtKB-UniRule"/>
</dbReference>
<dbReference type="CDD" id="cd00887">
    <property type="entry name" value="MoeA"/>
    <property type="match status" value="1"/>
</dbReference>
<dbReference type="PANTHER" id="PTHR10192:SF5">
    <property type="entry name" value="GEPHYRIN"/>
    <property type="match status" value="1"/>
</dbReference>
<dbReference type="SMART" id="SM00852">
    <property type="entry name" value="MoCF_biosynth"/>
    <property type="match status" value="1"/>
</dbReference>
<dbReference type="Gene3D" id="3.40.980.10">
    <property type="entry name" value="MoaB/Mog-like domain"/>
    <property type="match status" value="1"/>
</dbReference>
<dbReference type="InterPro" id="IPR005110">
    <property type="entry name" value="MoeA_linker/N"/>
</dbReference>
<dbReference type="GO" id="GO:0005829">
    <property type="term" value="C:cytosol"/>
    <property type="evidence" value="ECO:0007669"/>
    <property type="project" value="TreeGrafter"/>
</dbReference>
<dbReference type="UniPathway" id="UPA00344"/>
<accession>A0A2N6PGX2</accession>
<dbReference type="Pfam" id="PF03454">
    <property type="entry name" value="MoeA_C"/>
    <property type="match status" value="1"/>
</dbReference>
<keyword evidence="7 9" id="KW-0808">Transferase</keyword>
<evidence type="ECO:0000256" key="4">
    <source>
        <dbReference type="ARBA" id="ARBA00022505"/>
    </source>
</evidence>
<dbReference type="Gene3D" id="3.90.105.10">
    <property type="entry name" value="Molybdopterin biosynthesis moea protein, domain 2"/>
    <property type="match status" value="1"/>
</dbReference>
<dbReference type="SUPFAM" id="SSF53218">
    <property type="entry name" value="Molybdenum cofactor biosynthesis proteins"/>
    <property type="match status" value="1"/>
</dbReference>
<dbReference type="Pfam" id="PF03453">
    <property type="entry name" value="MoeA_N"/>
    <property type="match status" value="1"/>
</dbReference>
<comment type="similarity">
    <text evidence="3 7">Belongs to the MoeA family.</text>
</comment>
<comment type="function">
    <text evidence="1 7">Catalyzes the insertion of molybdate into adenylated molybdopterin with the concomitant release of AMP.</text>
</comment>
<dbReference type="InterPro" id="IPR005111">
    <property type="entry name" value="MoeA_C_domain_IV"/>
</dbReference>
<evidence type="ECO:0000313" key="9">
    <source>
        <dbReference type="EMBL" id="PMB97940.1"/>
    </source>
</evidence>
<evidence type="ECO:0000256" key="3">
    <source>
        <dbReference type="ARBA" id="ARBA00010763"/>
    </source>
</evidence>
<dbReference type="GO" id="GO:0046872">
    <property type="term" value="F:metal ion binding"/>
    <property type="evidence" value="ECO:0007669"/>
    <property type="project" value="UniProtKB-UniRule"/>
</dbReference>
<protein>
    <recommendedName>
        <fullName evidence="7">Molybdopterin molybdenumtransferase</fullName>
        <ecNumber evidence="7">2.10.1.1</ecNumber>
    </recommendedName>
</protein>
<dbReference type="InterPro" id="IPR001453">
    <property type="entry name" value="MoaB/Mog_dom"/>
</dbReference>
<evidence type="ECO:0000256" key="5">
    <source>
        <dbReference type="ARBA" id="ARBA00023150"/>
    </source>
</evidence>
<evidence type="ECO:0000313" key="10">
    <source>
        <dbReference type="Proteomes" id="UP000235703"/>
    </source>
</evidence>
<evidence type="ECO:0000256" key="2">
    <source>
        <dbReference type="ARBA" id="ARBA00005046"/>
    </source>
</evidence>
<evidence type="ECO:0000259" key="8">
    <source>
        <dbReference type="SMART" id="SM00852"/>
    </source>
</evidence>
<evidence type="ECO:0000256" key="7">
    <source>
        <dbReference type="RuleBase" id="RU365090"/>
    </source>
</evidence>
<comment type="pathway">
    <text evidence="2 7">Cofactor biosynthesis; molybdopterin biosynthesis.</text>
</comment>
<dbReference type="InterPro" id="IPR036688">
    <property type="entry name" value="MoeA_C_domain_IV_sf"/>
</dbReference>
<dbReference type="NCBIfam" id="NF045515">
    <property type="entry name" value="Glp_gephyrin"/>
    <property type="match status" value="1"/>
</dbReference>
<keyword evidence="7" id="KW-0479">Metal-binding</keyword>
<proteinExistence type="inferred from homology"/>
<dbReference type="OrthoDB" id="9804758at2"/>
<dbReference type="Gene3D" id="2.40.340.10">
    <property type="entry name" value="MoeA, C-terminal, domain IV"/>
    <property type="match status" value="1"/>
</dbReference>
<reference evidence="9 10" key="1">
    <citation type="submission" date="2017-09" db="EMBL/GenBank/DDBJ databases">
        <title>Bacterial strain isolated from the female urinary microbiota.</title>
        <authorList>
            <person name="Thomas-White K."/>
            <person name="Kumar N."/>
            <person name="Forster S."/>
            <person name="Putonti C."/>
            <person name="Lawley T."/>
            <person name="Wolfe A.J."/>
        </authorList>
    </citation>
    <scope>NUCLEOTIDE SEQUENCE [LARGE SCALE GENOMIC DNA]</scope>
    <source>
        <strain evidence="9 10">UMB0680</strain>
    </source>
</reference>
<comment type="cofactor">
    <cofactor evidence="7">
        <name>Mg(2+)</name>
        <dbReference type="ChEBI" id="CHEBI:18420"/>
    </cofactor>
</comment>
<dbReference type="InterPro" id="IPR036425">
    <property type="entry name" value="MoaB/Mog-like_dom_sf"/>
</dbReference>
<dbReference type="EC" id="2.10.1.1" evidence="7"/>
<evidence type="ECO:0000256" key="1">
    <source>
        <dbReference type="ARBA" id="ARBA00002901"/>
    </source>
</evidence>
<dbReference type="AlphaFoldDB" id="A0A2N6PGX2"/>
<comment type="caution">
    <text evidence="9">The sequence shown here is derived from an EMBL/GenBank/DDBJ whole genome shotgun (WGS) entry which is preliminary data.</text>
</comment>
<dbReference type="GO" id="GO:0006777">
    <property type="term" value="P:Mo-molybdopterin cofactor biosynthetic process"/>
    <property type="evidence" value="ECO:0007669"/>
    <property type="project" value="UniProtKB-UniRule"/>
</dbReference>
<dbReference type="PANTHER" id="PTHR10192">
    <property type="entry name" value="MOLYBDOPTERIN BIOSYNTHESIS PROTEIN"/>
    <property type="match status" value="1"/>
</dbReference>
<dbReference type="Pfam" id="PF00994">
    <property type="entry name" value="MoCF_biosynth"/>
    <property type="match status" value="1"/>
</dbReference>
<keyword evidence="7" id="KW-0460">Magnesium</keyword>
<name>A0A2N6PGX2_9MICO</name>
<evidence type="ECO:0000256" key="6">
    <source>
        <dbReference type="ARBA" id="ARBA00047317"/>
    </source>
</evidence>
<keyword evidence="4 7" id="KW-0500">Molybdenum</keyword>
<dbReference type="InterPro" id="IPR036135">
    <property type="entry name" value="MoeA_linker/N_sf"/>
</dbReference>
<feature type="domain" description="MoaB/Mog" evidence="8">
    <location>
        <begin position="200"/>
        <end position="339"/>
    </location>
</feature>
<dbReference type="Proteomes" id="UP000235703">
    <property type="component" value="Unassembled WGS sequence"/>
</dbReference>